<reference evidence="3" key="2">
    <citation type="submission" date="2015-01" db="EMBL/GenBank/DDBJ databases">
        <title>Evolutionary Origins and Diversification of the Mycorrhizal Mutualists.</title>
        <authorList>
            <consortium name="DOE Joint Genome Institute"/>
            <consortium name="Mycorrhizal Genomics Consortium"/>
            <person name="Kohler A."/>
            <person name="Kuo A."/>
            <person name="Nagy L.G."/>
            <person name="Floudas D."/>
            <person name="Copeland A."/>
            <person name="Barry K.W."/>
            <person name="Cichocki N."/>
            <person name="Veneault-Fourrey C."/>
            <person name="LaButti K."/>
            <person name="Lindquist E.A."/>
            <person name="Lipzen A."/>
            <person name="Lundell T."/>
            <person name="Morin E."/>
            <person name="Murat C."/>
            <person name="Riley R."/>
            <person name="Ohm R."/>
            <person name="Sun H."/>
            <person name="Tunlid A."/>
            <person name="Henrissat B."/>
            <person name="Grigoriev I.V."/>
            <person name="Hibbett D.S."/>
            <person name="Martin F."/>
        </authorList>
    </citation>
    <scope>NUCLEOTIDE SEQUENCE [LARGE SCALE GENOMIC DNA]</scope>
    <source>
        <strain evidence="3">ATCC 200175</strain>
    </source>
</reference>
<dbReference type="OrthoDB" id="10586980at2759"/>
<proteinExistence type="predicted"/>
<feature type="domain" description="Peptidase A1" evidence="1">
    <location>
        <begin position="11"/>
        <end position="69"/>
    </location>
</feature>
<reference evidence="2 3" key="1">
    <citation type="submission" date="2014-06" db="EMBL/GenBank/DDBJ databases">
        <authorList>
            <consortium name="DOE Joint Genome Institute"/>
            <person name="Kuo A."/>
            <person name="Kohler A."/>
            <person name="Nagy L.G."/>
            <person name="Floudas D."/>
            <person name="Copeland A."/>
            <person name="Barry K.W."/>
            <person name="Cichocki N."/>
            <person name="Veneault-Fourrey C."/>
            <person name="LaButti K."/>
            <person name="Lindquist E.A."/>
            <person name="Lipzen A."/>
            <person name="Lundell T."/>
            <person name="Morin E."/>
            <person name="Murat C."/>
            <person name="Sun H."/>
            <person name="Tunlid A."/>
            <person name="Henrissat B."/>
            <person name="Grigoriev I.V."/>
            <person name="Hibbett D.S."/>
            <person name="Martin F."/>
            <person name="Nordberg H.P."/>
            <person name="Cantor M.N."/>
            <person name="Hua S.X."/>
        </authorList>
    </citation>
    <scope>NUCLEOTIDE SEQUENCE [LARGE SCALE GENOMIC DNA]</scope>
    <source>
        <strain evidence="2 3">ATCC 200175</strain>
    </source>
</reference>
<organism evidence="2 3">
    <name type="scientific">Paxillus involutus ATCC 200175</name>
    <dbReference type="NCBI Taxonomy" id="664439"/>
    <lineage>
        <taxon>Eukaryota</taxon>
        <taxon>Fungi</taxon>
        <taxon>Dikarya</taxon>
        <taxon>Basidiomycota</taxon>
        <taxon>Agaricomycotina</taxon>
        <taxon>Agaricomycetes</taxon>
        <taxon>Agaricomycetidae</taxon>
        <taxon>Boletales</taxon>
        <taxon>Paxilineae</taxon>
        <taxon>Paxillaceae</taxon>
        <taxon>Paxillus</taxon>
    </lineage>
</organism>
<evidence type="ECO:0000259" key="1">
    <source>
        <dbReference type="Pfam" id="PF00026"/>
    </source>
</evidence>
<dbReference type="HOGENOM" id="CLU_2528109_0_0_1"/>
<dbReference type="AlphaFoldDB" id="A0A0C9TH15"/>
<keyword evidence="3" id="KW-1185">Reference proteome</keyword>
<dbReference type="SUPFAM" id="SSF50630">
    <property type="entry name" value="Acid proteases"/>
    <property type="match status" value="1"/>
</dbReference>
<evidence type="ECO:0000313" key="3">
    <source>
        <dbReference type="Proteomes" id="UP000053647"/>
    </source>
</evidence>
<dbReference type="InterPro" id="IPR021109">
    <property type="entry name" value="Peptidase_aspartic_dom_sf"/>
</dbReference>
<dbReference type="InterPro" id="IPR033121">
    <property type="entry name" value="PEPTIDASE_A1"/>
</dbReference>
<dbReference type="Proteomes" id="UP000053647">
    <property type="component" value="Unassembled WGS sequence"/>
</dbReference>
<accession>A0A0C9TH15</accession>
<dbReference type="EMBL" id="KN819339">
    <property type="protein sequence ID" value="KIJ15000.1"/>
    <property type="molecule type" value="Genomic_DNA"/>
</dbReference>
<dbReference type="Gene3D" id="2.40.70.10">
    <property type="entry name" value="Acid Proteases"/>
    <property type="match status" value="1"/>
</dbReference>
<sequence length="84" mass="9095">MSILTFERAPDQTLGVTSQQSSGFEVANFPMGGLMVMAFQSISAHGTSPVFWILVAQGQTDQPVFSFNLVAPWPRLCIGSSEFP</sequence>
<evidence type="ECO:0000313" key="2">
    <source>
        <dbReference type="EMBL" id="KIJ15000.1"/>
    </source>
</evidence>
<name>A0A0C9TH15_PAXIN</name>
<protein>
    <recommendedName>
        <fullName evidence="1">Peptidase A1 domain-containing protein</fullName>
    </recommendedName>
</protein>
<dbReference type="Pfam" id="PF00026">
    <property type="entry name" value="Asp"/>
    <property type="match status" value="1"/>
</dbReference>
<gene>
    <name evidence="2" type="ORF">PAXINDRAFT_78068</name>
</gene>